<dbReference type="FunFam" id="2.60.40.780:FF:000001">
    <property type="entry name" value="von Hippel-Lindau disease tumor suppressor"/>
    <property type="match status" value="1"/>
</dbReference>
<dbReference type="Gene3D" id="2.60.40.780">
    <property type="entry name" value="von Hippel-Lindau disease tumour suppressor, beta domain"/>
    <property type="match status" value="1"/>
</dbReference>
<sequence>MPRRAENWDEAEVGAEEAGVEEYGPEEDGGEESGAEESGPEESGPEELGAEEEMEAGRPRPVLRSVNSREPSQVIFCNRSPRVVLPVWLNFDGEPQPYPTLPPGTGRRIHSYRGHLWLFRDAGTHDGLLVNQTELFVPSLNVDGQPIFANITLPDRVSLCHPGWSAVACDLGSLQPLPLGFKRFSCFSSWDYSVYSERAMPPGCPEPSQA</sequence>
<evidence type="ECO:0000256" key="2">
    <source>
        <dbReference type="SAM" id="MobiDB-lite"/>
    </source>
</evidence>
<evidence type="ECO:0000313" key="4">
    <source>
        <dbReference type="Ensembl" id="ENSP00000519117.1"/>
    </source>
</evidence>
<dbReference type="Proteomes" id="UP000005640">
    <property type="component" value="Chromosome 3"/>
</dbReference>
<reference evidence="4 5" key="3">
    <citation type="journal article" date="2006" name="Nature">
        <title>The DNA sequence, annotation and analysis of human chromosome 3.</title>
        <authorList>
            <person name="Muzny D.M."/>
            <person name="Scherer S.E."/>
            <person name="Kaul R."/>
            <person name="Wang J."/>
            <person name="Yu J."/>
            <person name="Sudbrak R."/>
            <person name="Buhay C.J."/>
            <person name="Chen R."/>
            <person name="Cree A."/>
            <person name="Ding Y."/>
            <person name="Dugan-Rocha S."/>
            <person name="Gill R."/>
            <person name="Gunaratne P."/>
            <person name="Harris R.A."/>
            <person name="Hawes A.C."/>
            <person name="Hernandez J."/>
            <person name="Hodgson A.V."/>
            <person name="Hume J."/>
            <person name="Jackson A."/>
            <person name="Khan Z.M."/>
            <person name="Kovar-Smith C."/>
            <person name="Lewis L.R."/>
            <person name="Lozado R.J."/>
            <person name="Metzker M.L."/>
            <person name="Milosavljevic A."/>
            <person name="Miner G.R."/>
            <person name="Morgan M.B."/>
            <person name="Nazareth L.V."/>
            <person name="Scott G."/>
            <person name="Sodergren E."/>
            <person name="Song X.Z."/>
            <person name="Steffen D."/>
            <person name="Wei S."/>
            <person name="Wheeler D.A."/>
            <person name="Wright M.W."/>
            <person name="Worley K.C."/>
            <person name="Yuan Y."/>
            <person name="Zhang Z."/>
            <person name="Adams C.Q."/>
            <person name="Ansari-Lari M.A."/>
            <person name="Ayele M."/>
            <person name="Brown M.J."/>
            <person name="Chen G."/>
            <person name="Chen Z."/>
            <person name="Clendenning J."/>
            <person name="Clerc-Blankenburg K.P."/>
            <person name="Chen R."/>
            <person name="Chen Z."/>
            <person name="Davis C."/>
            <person name="Delgado O."/>
            <person name="Dinh H.H."/>
            <person name="Dong W."/>
            <person name="Draper H."/>
            <person name="Ernst S."/>
            <person name="Fu G."/>
            <person name="Gonzalez-Garay M.L."/>
            <person name="Garcia D.K."/>
            <person name="Gillett W."/>
            <person name="Gu J."/>
            <person name="Hao B."/>
            <person name="Haugen E."/>
            <person name="Havlak P."/>
            <person name="He X."/>
            <person name="Hennig S."/>
            <person name="Hu S."/>
            <person name="Huang W."/>
            <person name="Jackson L.R."/>
            <person name="Jacob L.S."/>
            <person name="Kelly S.H."/>
            <person name="Kube M."/>
            <person name="Levy R."/>
            <person name="Li Z."/>
            <person name="Liu B."/>
            <person name="Liu J."/>
            <person name="Liu W."/>
            <person name="Lu J."/>
            <person name="Maheshwari M."/>
            <person name="Nguyen B.V."/>
            <person name="Okwuonu G.O."/>
            <person name="Palmeiri A."/>
            <person name="Pasternak S."/>
            <person name="Perez L.M."/>
            <person name="Phelps K.A."/>
            <person name="Plopper F.J."/>
            <person name="Qiang B."/>
            <person name="Raymond C."/>
            <person name="Rodriguez R."/>
            <person name="Saenphimmachak C."/>
            <person name="Santibanez J."/>
            <person name="Shen H."/>
            <person name="Shen Y."/>
            <person name="Subramanian S."/>
            <person name="Tabor P.E."/>
            <person name="Verduzco D."/>
            <person name="Waldron L."/>
            <person name="Wang J."/>
            <person name="Wang J."/>
            <person name="Wang Q."/>
            <person name="Williams G.A."/>
            <person name="Wong G.K."/>
            <person name="Yao Z."/>
            <person name="Zhang J."/>
            <person name="Zhang X."/>
            <person name="Zhao G."/>
            <person name="Zhou J."/>
            <person name="Zhou Y."/>
            <person name="Nelson D."/>
            <person name="Lehrach H."/>
            <person name="Reinhardt R."/>
            <person name="Naylor S.L."/>
            <person name="Yang H."/>
            <person name="Olson M."/>
            <person name="Weinstock G."/>
            <person name="Gibbs R.A."/>
        </authorList>
    </citation>
    <scope>NUCLEOTIDE SEQUENCE [LARGE SCALE GENOMIC DNA]</scope>
</reference>
<dbReference type="Pfam" id="PF01847">
    <property type="entry name" value="VHL"/>
    <property type="match status" value="1"/>
</dbReference>
<proteinExistence type="evidence at protein level"/>
<keyword evidence="5" id="KW-1185">Reference proteome</keyword>
<dbReference type="AlphaFoldDB" id="A0AAQ5BGZ5"/>
<feature type="region of interest" description="Disordered" evidence="2">
    <location>
        <begin position="1"/>
        <end position="65"/>
    </location>
</feature>
<evidence type="ECO:0007829" key="7">
    <source>
        <dbReference type="ProteomicsDB" id="A0AAQ5BGZ5"/>
    </source>
</evidence>
<feature type="compositionally biased region" description="Acidic residues" evidence="2">
    <location>
        <begin position="8"/>
        <end position="54"/>
    </location>
</feature>
<organism evidence="4 5">
    <name type="scientific">Homo sapiens</name>
    <name type="common">Human</name>
    <dbReference type="NCBI Taxonomy" id="9606"/>
    <lineage>
        <taxon>Eukaryota</taxon>
        <taxon>Metazoa</taxon>
        <taxon>Chordata</taxon>
        <taxon>Craniata</taxon>
        <taxon>Vertebrata</taxon>
        <taxon>Euteleostomi</taxon>
        <taxon>Mammalia</taxon>
        <taxon>Eutheria</taxon>
        <taxon>Euarchontoglires</taxon>
        <taxon>Primates</taxon>
        <taxon>Haplorrhini</taxon>
        <taxon>Catarrhini</taxon>
        <taxon>Hominidae</taxon>
        <taxon>Homo</taxon>
    </lineage>
</organism>
<dbReference type="EMBL" id="AC034193">
    <property type="status" value="NOT_ANNOTATED_CDS"/>
    <property type="molecule type" value="Genomic_DNA"/>
</dbReference>
<dbReference type="SMR" id="A0AAQ5BGZ5"/>
<dbReference type="GeneTree" id="ENSGT00390000014353"/>
<dbReference type="Ensembl" id="ENST00000713811.1">
    <property type="protein sequence ID" value="ENSP00000519117.1"/>
    <property type="gene ID" value="ENSG00000134086.11"/>
</dbReference>
<feature type="domain" description="von Hippel-Lindau disease tumour suppressor beta" evidence="3">
    <location>
        <begin position="63"/>
        <end position="144"/>
    </location>
</feature>
<evidence type="ECO:0000259" key="3">
    <source>
        <dbReference type="Pfam" id="PF01847"/>
    </source>
</evidence>
<reference evidence="4 5" key="2">
    <citation type="journal article" date="2004" name="Nature">
        <title>Finishing the euchromatic sequence of the human genome.</title>
        <authorList>
            <consortium name="International Human Genome Sequencing Consortium"/>
        </authorList>
    </citation>
    <scope>NUCLEOTIDE SEQUENCE [LARGE SCALE GENOMIC DNA]</scope>
</reference>
<dbReference type="SUPFAM" id="SSF49468">
    <property type="entry name" value="VHL"/>
    <property type="match status" value="1"/>
</dbReference>
<dbReference type="CDD" id="cd05468">
    <property type="entry name" value="pVHL"/>
    <property type="match status" value="1"/>
</dbReference>
<dbReference type="OpenTargets" id="ENSG00000134086"/>
<gene>
    <name evidence="4" type="primary">VHL</name>
</gene>
<dbReference type="InterPro" id="IPR024053">
    <property type="entry name" value="VHL_beta_dom"/>
</dbReference>
<dbReference type="InterPro" id="IPR037140">
    <property type="entry name" value="VHL_beta_dom_sf"/>
</dbReference>
<accession>A0AAQ5BGZ5</accession>
<reference evidence="4 5" key="1">
    <citation type="journal article" date="2001" name="Nature">
        <title>Initial sequencing and analysis of the human genome.</title>
        <authorList>
            <consortium name="International Human Genome Sequencing Consortium"/>
            <person name="Lander E.S."/>
            <person name="Linton L.M."/>
            <person name="Birren B."/>
            <person name="Nusbaum C."/>
            <person name="Zody M.C."/>
            <person name="Baldwin J."/>
            <person name="Devon K."/>
            <person name="Dewar K."/>
            <person name="Doyle M."/>
            <person name="FitzHugh W."/>
            <person name="Funke R."/>
            <person name="Gage D."/>
            <person name="Harris K."/>
            <person name="Heaford A."/>
            <person name="Howland J."/>
            <person name="Kann L."/>
            <person name="Lehoczky J."/>
            <person name="LeVine R."/>
            <person name="McEwan P."/>
            <person name="McKernan K."/>
            <person name="Meldrim J."/>
            <person name="Mesirov J.P."/>
            <person name="Miranda C."/>
            <person name="Morris W."/>
            <person name="Naylor J."/>
            <person name="Raymond C."/>
            <person name="Rosetti M."/>
            <person name="Santos R."/>
            <person name="Sheridan A."/>
            <person name="Sougnez C."/>
            <person name="Stange-Thomann N."/>
            <person name="Stojanovic N."/>
            <person name="Subramanian A."/>
            <person name="Wyman D."/>
            <person name="Rogers J."/>
            <person name="Sulston J."/>
            <person name="Ainscough R."/>
            <person name="Beck S."/>
            <person name="Bentley D."/>
            <person name="Burton J."/>
            <person name="Clee C."/>
            <person name="Carter N."/>
            <person name="Coulson A."/>
            <person name="Deadman R."/>
            <person name="Deloukas P."/>
            <person name="Dunham A."/>
            <person name="Dunham I."/>
            <person name="Durbin R."/>
            <person name="French L."/>
            <person name="Grafham D."/>
            <person name="Gregory S."/>
            <person name="Hubbard T."/>
            <person name="Humphray S."/>
            <person name="Hunt A."/>
            <person name="Jones M."/>
            <person name="Lloyd C."/>
            <person name="McMurray A."/>
            <person name="Matthews L."/>
            <person name="Mercer S."/>
            <person name="Milne S."/>
            <person name="Mullikin J.C."/>
            <person name="Mungall A."/>
            <person name="Plumb R."/>
            <person name="Ross M."/>
            <person name="Shownkeen R."/>
            <person name="Sims S."/>
            <person name="Waterston R.H."/>
            <person name="Wilson R.K."/>
            <person name="Hillier L.W."/>
            <person name="McPherson J.D."/>
            <person name="Marra M.A."/>
            <person name="Mardis E.R."/>
            <person name="Fulton L.A."/>
            <person name="Chinwalla A.T."/>
            <person name="Pepin K.H."/>
            <person name="Gish W.R."/>
            <person name="Chissoe S.L."/>
            <person name="Wendl M.C."/>
            <person name="Delehaunty K.D."/>
            <person name="Miner T.L."/>
            <person name="Delehaunty A."/>
            <person name="Kramer J.B."/>
            <person name="Cook L.L."/>
            <person name="Fulton R.S."/>
            <person name="Johnson D.L."/>
            <person name="Minx P.J."/>
            <person name="Clifton S.W."/>
            <person name="Hawkins T."/>
            <person name="Branscomb E."/>
            <person name="Predki P."/>
            <person name="Richardson P."/>
            <person name="Wenning S."/>
            <person name="Slezak T."/>
            <person name="Doggett N."/>
            <person name="Cheng J.F."/>
            <person name="Olsen A."/>
            <person name="Lucas S."/>
            <person name="Elkin C."/>
            <person name="Uberbacher E."/>
            <person name="Frazier M."/>
            <person name="Gibbs R.A."/>
            <person name="Muzny D.M."/>
            <person name="Scherer S.E."/>
            <person name="Bouck J.B."/>
            <person name="Sodergren E.J."/>
            <person name="Worley K.C."/>
            <person name="Rives C.M."/>
            <person name="Gorrell J.H."/>
            <person name="Metzker M.L."/>
            <person name="Naylor S.L."/>
            <person name="Kucherlapati R.S."/>
            <person name="Nelson D.L."/>
            <person name="Weinstock G.M."/>
            <person name="Sakaki Y."/>
            <person name="Fujiyama A."/>
            <person name="Hattori M."/>
            <person name="Yada T."/>
            <person name="Toyoda A."/>
            <person name="Itoh T."/>
            <person name="Kawagoe C."/>
            <person name="Watanabe H."/>
            <person name="Totoki Y."/>
            <person name="Taylor T."/>
            <person name="Weissenbach J."/>
            <person name="Heilig R."/>
            <person name="Saurin W."/>
            <person name="Artiguenave F."/>
            <person name="Brottier P."/>
            <person name="Bruls T."/>
            <person name="Pelletier E."/>
            <person name="Robert C."/>
            <person name="Wincker P."/>
            <person name="Smith D.R."/>
            <person name="Doucette-Stamm L."/>
            <person name="Rubenfield M."/>
            <person name="Weinstock K."/>
            <person name="Lee H.M."/>
            <person name="Dubois J."/>
            <person name="Rosenthal A."/>
            <person name="Platzer M."/>
            <person name="Nyakatura G."/>
            <person name="Taudien S."/>
            <person name="Rump A."/>
            <person name="Yang H."/>
            <person name="Yu J."/>
            <person name="Wang J."/>
            <person name="Huang G."/>
            <person name="Gu J."/>
            <person name="Hood L."/>
            <person name="Rowen L."/>
            <person name="Madan A."/>
            <person name="Qin S."/>
            <person name="Davis R.W."/>
            <person name="Federspiel N.A."/>
            <person name="Abola A.P."/>
            <person name="Proctor M.J."/>
            <person name="Myers R.M."/>
            <person name="Schmutz J."/>
            <person name="Dickson M."/>
            <person name="Grimwood J."/>
            <person name="Cox D.R."/>
            <person name="Olson M.V."/>
            <person name="Kaul R."/>
            <person name="Raymond C."/>
            <person name="Shimizu N."/>
            <person name="Kawasaki K."/>
            <person name="Minoshima S."/>
            <person name="Evans G.A."/>
            <person name="Athanasiou M."/>
            <person name="Schultz R."/>
            <person name="Roe B.A."/>
            <person name="Chen F."/>
            <person name="Pan H."/>
            <person name="Ramser J."/>
            <person name="Lehrach H."/>
            <person name="Reinhardt R."/>
            <person name="McCombie W.R."/>
            <person name="de la Bastide M."/>
            <person name="Dedhia N."/>
            <person name="Blocker H."/>
            <person name="Hornischer K."/>
            <person name="Nordsiek G."/>
            <person name="Agarwala R."/>
            <person name="Aravind L."/>
            <person name="Bailey J.A."/>
            <person name="Bateman A."/>
            <person name="Batzoglou S."/>
            <person name="Birney E."/>
            <person name="Bork P."/>
            <person name="Brown D.G."/>
            <person name="Burge C.B."/>
            <person name="Cerutti L."/>
            <person name="Chen H.C."/>
            <person name="Church D."/>
            <person name="Clamp M."/>
            <person name="Copley R.R."/>
            <person name="Doerks T."/>
            <person name="Eddy S.R."/>
            <person name="Eichler E.E."/>
            <person name="Furey T.S."/>
            <person name="Galagan J."/>
            <person name="Gilbert J.G."/>
            <person name="Harmon C."/>
            <person name="Hayashizaki Y."/>
            <person name="Haussler D."/>
            <person name="Hermjakob H."/>
            <person name="Hokamp K."/>
            <person name="Jang W."/>
            <person name="Johnson L.S."/>
            <person name="Jones T.A."/>
            <person name="Kasif S."/>
            <person name="Kaspryzk A."/>
            <person name="Kennedy S."/>
            <person name="Kent W.J."/>
            <person name="Kitts P."/>
            <person name="Koonin E.V."/>
            <person name="Korf I."/>
            <person name="Kulp D."/>
            <person name="Lancet D."/>
            <person name="Lowe T.M."/>
            <person name="McLysaght A."/>
            <person name="Mikkelsen T."/>
            <person name="Moran J.V."/>
            <person name="Mulder N."/>
            <person name="Pollara V.J."/>
            <person name="Ponting C.P."/>
            <person name="Schuler G."/>
            <person name="Schultz J."/>
            <person name="Slater G."/>
            <person name="Smit A.F."/>
            <person name="Stupka E."/>
            <person name="Szustakowski J."/>
            <person name="Thierry-Mieg D."/>
            <person name="Thierry-Mieg J."/>
            <person name="Wagner L."/>
            <person name="Wallis J."/>
            <person name="Wheeler R."/>
            <person name="Williams A."/>
            <person name="Wolf Y.I."/>
            <person name="Wolfe K.H."/>
            <person name="Yang S.P."/>
            <person name="Yeh R.F."/>
            <person name="Collins F."/>
            <person name="Guyer M.S."/>
            <person name="Peterson J."/>
            <person name="Felsenfeld A."/>
            <person name="Wetterstrand K.A."/>
            <person name="Patrinos A."/>
            <person name="Morgan M.J."/>
            <person name="de Jong P."/>
            <person name="Catanese J.J."/>
            <person name="Osoegawa K."/>
            <person name="Shizuya H."/>
            <person name="Choi S."/>
            <person name="Chen Y.J."/>
        </authorList>
    </citation>
    <scope>NUCLEOTIDE SEQUENCE [LARGE SCALE GENOMIC DNA]</scope>
</reference>
<keyword evidence="6 7" id="KW-1267">Proteomics identification</keyword>
<reference evidence="4" key="4">
    <citation type="submission" date="2025-08" db="UniProtKB">
        <authorList>
            <consortium name="Ensembl"/>
        </authorList>
    </citation>
    <scope>IDENTIFICATION</scope>
</reference>
<evidence type="ECO:0000256" key="1">
    <source>
        <dbReference type="ARBA" id="ARBA00010057"/>
    </source>
</evidence>
<dbReference type="InterPro" id="IPR022772">
    <property type="entry name" value="VHL_tumour_suppress_b/a_dom"/>
</dbReference>
<evidence type="ECO:0000313" key="5">
    <source>
        <dbReference type="Proteomes" id="UP000005640"/>
    </source>
</evidence>
<evidence type="ECO:0007829" key="6">
    <source>
        <dbReference type="PeptideAtlas" id="A0AAQ5BGZ5"/>
    </source>
</evidence>
<dbReference type="InterPro" id="IPR036208">
    <property type="entry name" value="VHL_sf"/>
</dbReference>
<comment type="similarity">
    <text evidence="1">Belongs to the VHL family.</text>
</comment>
<protein>
    <submittedName>
        <fullName evidence="4">von Hippel-Lindau tumor suppressor</fullName>
    </submittedName>
</protein>
<name>A0AAQ5BGZ5_HUMAN</name>
<dbReference type="HGNC" id="HGNC:12687">
    <property type="gene designation" value="VHL"/>
</dbReference>
<reference evidence="4" key="5">
    <citation type="submission" date="2025-09" db="UniProtKB">
        <authorList>
            <consortium name="Ensembl"/>
        </authorList>
    </citation>
    <scope>IDENTIFICATION</scope>
</reference>